<dbReference type="Proteomes" id="UP000478052">
    <property type="component" value="Unassembled WGS sequence"/>
</dbReference>
<name>A0A6G0YQN2_APHCR</name>
<dbReference type="EMBL" id="VUJU01002850">
    <property type="protein sequence ID" value="KAF0759903.1"/>
    <property type="molecule type" value="Genomic_DNA"/>
</dbReference>
<dbReference type="CDD" id="cd12100">
    <property type="entry name" value="DD_CABYR_SP17"/>
    <property type="match status" value="1"/>
</dbReference>
<protein>
    <submittedName>
        <fullName evidence="2">Cell wall protein IFF6 isoform X1</fullName>
    </submittedName>
</protein>
<dbReference type="Gene3D" id="1.20.890.10">
    <property type="entry name" value="cAMP-dependent protein kinase regulatory subunit, dimerization-anchoring domain"/>
    <property type="match status" value="1"/>
</dbReference>
<sequence>MVDRRMAYEAYRKRTEIPRGLDYLADRLVRAVIRVQPKNIHEFAAQFFDGLLRQRDP</sequence>
<dbReference type="SUPFAM" id="SSF47391">
    <property type="entry name" value="Dimerization-anchoring domain of cAMP-dependent PK regulatory subunit"/>
    <property type="match status" value="1"/>
</dbReference>
<evidence type="ECO:0000313" key="3">
    <source>
        <dbReference type="Proteomes" id="UP000478052"/>
    </source>
</evidence>
<dbReference type="Pfam" id="PF02197">
    <property type="entry name" value="RIIa"/>
    <property type="match status" value="1"/>
</dbReference>
<dbReference type="AlphaFoldDB" id="A0A6G0YQN2"/>
<gene>
    <name evidence="2" type="ORF">FWK35_00027607</name>
</gene>
<keyword evidence="3" id="KW-1185">Reference proteome</keyword>
<dbReference type="InterPro" id="IPR003117">
    <property type="entry name" value="cAMP_dep_PK_reg_su_I/II_a/b"/>
</dbReference>
<evidence type="ECO:0000313" key="2">
    <source>
        <dbReference type="EMBL" id="KAF0759903.1"/>
    </source>
</evidence>
<evidence type="ECO:0000259" key="1">
    <source>
        <dbReference type="Pfam" id="PF02197"/>
    </source>
</evidence>
<reference evidence="2 3" key="1">
    <citation type="submission" date="2019-08" db="EMBL/GenBank/DDBJ databases">
        <title>Whole genome of Aphis craccivora.</title>
        <authorList>
            <person name="Voronova N.V."/>
            <person name="Shulinski R.S."/>
            <person name="Bandarenka Y.V."/>
            <person name="Zhorov D.G."/>
            <person name="Warner D."/>
        </authorList>
    </citation>
    <scope>NUCLEOTIDE SEQUENCE [LARGE SCALE GENOMIC DNA]</scope>
    <source>
        <strain evidence="2">180601</strain>
        <tissue evidence="2">Whole Body</tissue>
    </source>
</reference>
<accession>A0A6G0YQN2</accession>
<dbReference type="InterPro" id="IPR047579">
    <property type="entry name" value="DD_CABYR_SP17"/>
</dbReference>
<feature type="domain" description="RIIa" evidence="1">
    <location>
        <begin position="29"/>
        <end position="55"/>
    </location>
</feature>
<organism evidence="2 3">
    <name type="scientific">Aphis craccivora</name>
    <name type="common">Cowpea aphid</name>
    <dbReference type="NCBI Taxonomy" id="307492"/>
    <lineage>
        <taxon>Eukaryota</taxon>
        <taxon>Metazoa</taxon>
        <taxon>Ecdysozoa</taxon>
        <taxon>Arthropoda</taxon>
        <taxon>Hexapoda</taxon>
        <taxon>Insecta</taxon>
        <taxon>Pterygota</taxon>
        <taxon>Neoptera</taxon>
        <taxon>Paraneoptera</taxon>
        <taxon>Hemiptera</taxon>
        <taxon>Sternorrhyncha</taxon>
        <taxon>Aphidomorpha</taxon>
        <taxon>Aphidoidea</taxon>
        <taxon>Aphididae</taxon>
        <taxon>Aphidini</taxon>
        <taxon>Aphis</taxon>
        <taxon>Aphis</taxon>
    </lineage>
</organism>
<dbReference type="OrthoDB" id="252964at2759"/>
<proteinExistence type="predicted"/>
<feature type="non-terminal residue" evidence="2">
    <location>
        <position position="57"/>
    </location>
</feature>
<comment type="caution">
    <text evidence="2">The sequence shown here is derived from an EMBL/GenBank/DDBJ whole genome shotgun (WGS) entry which is preliminary data.</text>
</comment>